<dbReference type="CDD" id="cd02183">
    <property type="entry name" value="GH16_fungal_CRH1_transglycosylase"/>
    <property type="match status" value="1"/>
</dbReference>
<evidence type="ECO:0000313" key="21">
    <source>
        <dbReference type="Proteomes" id="UP000799640"/>
    </source>
</evidence>
<evidence type="ECO:0000256" key="13">
    <source>
        <dbReference type="ARBA" id="ARBA00038074"/>
    </source>
</evidence>
<evidence type="ECO:0000256" key="11">
    <source>
        <dbReference type="ARBA" id="ARBA00023295"/>
    </source>
</evidence>
<proteinExistence type="inferred from homology"/>
<protein>
    <recommendedName>
        <fullName evidence="14">Crh-like protein</fullName>
        <ecNumber evidence="14">3.2.-.-</ecNumber>
    </recommendedName>
</protein>
<evidence type="ECO:0000256" key="15">
    <source>
        <dbReference type="PIRSR" id="PIRSR037299-1"/>
    </source>
</evidence>
<comment type="catalytic activity">
    <reaction evidence="1">
        <text>Random endo-hydrolysis of N-acetyl-beta-D-glucosaminide (1-&gt;4)-beta-linkages in chitin and chitodextrins.</text>
        <dbReference type="EC" id="3.2.1.14"/>
    </reaction>
</comment>
<dbReference type="PANTHER" id="PTHR10963">
    <property type="entry name" value="GLYCOSYL HYDROLASE-RELATED"/>
    <property type="match status" value="1"/>
</dbReference>
<sequence length="448" mass="45042">MHFLTATSLLAIVPAVLSQTFTSCDPLKRSDCPANPGLPAEYSVDFRNGAPPSGEWTIDGPVTYGPDGAELTISKLGDGPTIATTGFYFFGYAEVVFKAAPGAGIVSSMVIQSDDRDEIDWEVVGSKTNEVQSNYFGKGNDTTFDRGATHPLANVDTQFHTYAVSWTKESITWMLDGAPVRTVNYAEAVGGANFPQTPSNLRIGSWVPGTPGNAQGTIDWAGGLADFSKAPFVFTVQSVKVVNSNPGDSYTYGDNTGSMDSIKVLGGSNSVSSGDSAATTASGNNLNLASKTESGSKTTCTKSSHSVKAQGGGFGESSAAGQKTYSISVASGKPSSGDSGSGSDNSGSDNSGNGGIVAVGQPSNTPAPTFTIKPGSGNGSGQGKTAAAGATGVAGATGSMATSFGLGATASRSGSAAPAVFTGAAVRRTDVNIIAAALIAAVAIVQVV</sequence>
<comment type="subcellular location">
    <subcellularLocation>
        <location evidence="2">Membrane</location>
        <topology evidence="2">Lipid-anchor</topology>
        <topology evidence="2">GPI-anchor</topology>
    </subcellularLocation>
</comment>
<gene>
    <name evidence="20" type="ORF">EJ06DRAFT_529534</name>
</gene>
<dbReference type="GO" id="GO:0098552">
    <property type="term" value="C:side of membrane"/>
    <property type="evidence" value="ECO:0007669"/>
    <property type="project" value="UniProtKB-KW"/>
</dbReference>
<keyword evidence="16" id="KW-1015">Disulfide bond</keyword>
<evidence type="ECO:0000256" key="17">
    <source>
        <dbReference type="SAM" id="MobiDB-lite"/>
    </source>
</evidence>
<dbReference type="PIRSF" id="PIRSF037299">
    <property type="entry name" value="Glycosidase_CRH1_prd"/>
    <property type="match status" value="1"/>
</dbReference>
<organism evidence="20 21">
    <name type="scientific">Trichodelitschia bisporula</name>
    <dbReference type="NCBI Taxonomy" id="703511"/>
    <lineage>
        <taxon>Eukaryota</taxon>
        <taxon>Fungi</taxon>
        <taxon>Dikarya</taxon>
        <taxon>Ascomycota</taxon>
        <taxon>Pezizomycotina</taxon>
        <taxon>Dothideomycetes</taxon>
        <taxon>Dothideomycetes incertae sedis</taxon>
        <taxon>Phaeotrichales</taxon>
        <taxon>Phaeotrichaceae</taxon>
        <taxon>Trichodelitschia</taxon>
    </lineage>
</organism>
<dbReference type="SUPFAM" id="SSF49899">
    <property type="entry name" value="Concanavalin A-like lectins/glucanases"/>
    <property type="match status" value="1"/>
</dbReference>
<evidence type="ECO:0000256" key="12">
    <source>
        <dbReference type="ARBA" id="ARBA00023316"/>
    </source>
</evidence>
<keyword evidence="5" id="KW-0808">Transferase</keyword>
<dbReference type="EC" id="3.2.-.-" evidence="14"/>
<keyword evidence="11" id="KW-0326">Glycosidase</keyword>
<evidence type="ECO:0000256" key="3">
    <source>
        <dbReference type="ARBA" id="ARBA00022622"/>
    </source>
</evidence>
<dbReference type="GO" id="GO:0016757">
    <property type="term" value="F:glycosyltransferase activity"/>
    <property type="evidence" value="ECO:0007669"/>
    <property type="project" value="UniProtKB-KW"/>
</dbReference>
<dbReference type="InterPro" id="IPR013320">
    <property type="entry name" value="ConA-like_dom_sf"/>
</dbReference>
<dbReference type="InterPro" id="IPR000757">
    <property type="entry name" value="Beta-glucanase-like"/>
</dbReference>
<dbReference type="Proteomes" id="UP000799640">
    <property type="component" value="Unassembled WGS sequence"/>
</dbReference>
<evidence type="ECO:0000256" key="10">
    <source>
        <dbReference type="ARBA" id="ARBA00023288"/>
    </source>
</evidence>
<name>A0A6G1HZC2_9PEZI</name>
<feature type="domain" description="GH16" evidence="19">
    <location>
        <begin position="25"/>
        <end position="229"/>
    </location>
</feature>
<evidence type="ECO:0000256" key="5">
    <source>
        <dbReference type="ARBA" id="ARBA00022679"/>
    </source>
</evidence>
<feature type="compositionally biased region" description="Low complexity" evidence="17">
    <location>
        <begin position="335"/>
        <end position="351"/>
    </location>
</feature>
<keyword evidence="10" id="KW-0449">Lipoprotein</keyword>
<keyword evidence="9" id="KW-0325">Glycoprotein</keyword>
<evidence type="ECO:0000259" key="19">
    <source>
        <dbReference type="PROSITE" id="PS51762"/>
    </source>
</evidence>
<dbReference type="EMBL" id="ML996693">
    <property type="protein sequence ID" value="KAF2401398.1"/>
    <property type="molecule type" value="Genomic_DNA"/>
</dbReference>
<evidence type="ECO:0000256" key="18">
    <source>
        <dbReference type="SAM" id="SignalP"/>
    </source>
</evidence>
<feature type="active site" description="Nucleophile" evidence="15">
    <location>
        <position position="118"/>
    </location>
</feature>
<feature type="active site" description="Proton donor" evidence="15">
    <location>
        <position position="122"/>
    </location>
</feature>
<reference evidence="20" key="1">
    <citation type="journal article" date="2020" name="Stud. Mycol.">
        <title>101 Dothideomycetes genomes: a test case for predicting lifestyles and emergence of pathogens.</title>
        <authorList>
            <person name="Haridas S."/>
            <person name="Albert R."/>
            <person name="Binder M."/>
            <person name="Bloem J."/>
            <person name="Labutti K."/>
            <person name="Salamov A."/>
            <person name="Andreopoulos B."/>
            <person name="Baker S."/>
            <person name="Barry K."/>
            <person name="Bills G."/>
            <person name="Bluhm B."/>
            <person name="Cannon C."/>
            <person name="Castanera R."/>
            <person name="Culley D."/>
            <person name="Daum C."/>
            <person name="Ezra D."/>
            <person name="Gonzalez J."/>
            <person name="Henrissat B."/>
            <person name="Kuo A."/>
            <person name="Liang C."/>
            <person name="Lipzen A."/>
            <person name="Lutzoni F."/>
            <person name="Magnuson J."/>
            <person name="Mondo S."/>
            <person name="Nolan M."/>
            <person name="Ohm R."/>
            <person name="Pangilinan J."/>
            <person name="Park H.-J."/>
            <person name="Ramirez L."/>
            <person name="Alfaro M."/>
            <person name="Sun H."/>
            <person name="Tritt A."/>
            <person name="Yoshinaga Y."/>
            <person name="Zwiers L.-H."/>
            <person name="Turgeon B."/>
            <person name="Goodwin S."/>
            <person name="Spatafora J."/>
            <person name="Crous P."/>
            <person name="Grigoriev I."/>
        </authorList>
    </citation>
    <scope>NUCLEOTIDE SEQUENCE</scope>
    <source>
        <strain evidence="20">CBS 262.69</strain>
    </source>
</reference>
<evidence type="ECO:0000256" key="16">
    <source>
        <dbReference type="PIRSR" id="PIRSR037299-2"/>
    </source>
</evidence>
<dbReference type="GO" id="GO:0031505">
    <property type="term" value="P:fungal-type cell wall organization"/>
    <property type="evidence" value="ECO:0007669"/>
    <property type="project" value="TreeGrafter"/>
</dbReference>
<dbReference type="GO" id="GO:0009277">
    <property type="term" value="C:fungal-type cell wall"/>
    <property type="evidence" value="ECO:0007669"/>
    <property type="project" value="TreeGrafter"/>
</dbReference>
<dbReference type="Pfam" id="PF00722">
    <property type="entry name" value="Glyco_hydro_16"/>
    <property type="match status" value="1"/>
</dbReference>
<feature type="region of interest" description="Disordered" evidence="17">
    <location>
        <begin position="268"/>
        <end position="386"/>
    </location>
</feature>
<evidence type="ECO:0000256" key="9">
    <source>
        <dbReference type="ARBA" id="ARBA00023180"/>
    </source>
</evidence>
<keyword evidence="12" id="KW-0961">Cell wall biogenesis/degradation</keyword>
<feature type="compositionally biased region" description="Polar residues" evidence="17">
    <location>
        <begin position="319"/>
        <end position="329"/>
    </location>
</feature>
<keyword evidence="21" id="KW-1185">Reference proteome</keyword>
<keyword evidence="3" id="KW-0336">GPI-anchor</keyword>
<feature type="compositionally biased region" description="Polar residues" evidence="17">
    <location>
        <begin position="284"/>
        <end position="307"/>
    </location>
</feature>
<feature type="signal peptide" evidence="18">
    <location>
        <begin position="1"/>
        <end position="18"/>
    </location>
</feature>
<dbReference type="GO" id="GO:0005975">
    <property type="term" value="P:carbohydrate metabolic process"/>
    <property type="evidence" value="ECO:0007669"/>
    <property type="project" value="InterPro"/>
</dbReference>
<evidence type="ECO:0000256" key="7">
    <source>
        <dbReference type="ARBA" id="ARBA00022801"/>
    </source>
</evidence>
<dbReference type="OrthoDB" id="4781at2759"/>
<comment type="similarity">
    <text evidence="13">Belongs to the glycosyl hydrolase 16 family. CRH1 subfamily.</text>
</comment>
<dbReference type="InterPro" id="IPR050546">
    <property type="entry name" value="Glycosyl_Hydrlase_16"/>
</dbReference>
<keyword evidence="8 14" id="KW-0472">Membrane</keyword>
<dbReference type="AlphaFoldDB" id="A0A6G1HZC2"/>
<feature type="compositionally biased region" description="Low complexity" evidence="17">
    <location>
        <begin position="270"/>
        <end position="283"/>
    </location>
</feature>
<evidence type="ECO:0000256" key="2">
    <source>
        <dbReference type="ARBA" id="ARBA00004589"/>
    </source>
</evidence>
<dbReference type="InterPro" id="IPR017168">
    <property type="entry name" value="CHR-like"/>
</dbReference>
<dbReference type="Gene3D" id="2.60.120.200">
    <property type="match status" value="1"/>
</dbReference>
<evidence type="ECO:0000256" key="6">
    <source>
        <dbReference type="ARBA" id="ARBA00022729"/>
    </source>
</evidence>
<feature type="disulfide bond" evidence="16">
    <location>
        <begin position="24"/>
        <end position="32"/>
    </location>
</feature>
<keyword evidence="4" id="KW-0328">Glycosyltransferase</keyword>
<dbReference type="PROSITE" id="PS51762">
    <property type="entry name" value="GH16_2"/>
    <property type="match status" value="1"/>
</dbReference>
<evidence type="ECO:0000256" key="1">
    <source>
        <dbReference type="ARBA" id="ARBA00000822"/>
    </source>
</evidence>
<keyword evidence="6 18" id="KW-0732">Signal</keyword>
<dbReference type="GO" id="GO:0008843">
    <property type="term" value="F:endochitinase activity"/>
    <property type="evidence" value="ECO:0007669"/>
    <property type="project" value="UniProtKB-EC"/>
</dbReference>
<dbReference type="PANTHER" id="PTHR10963:SF27">
    <property type="entry name" value="GLYCOSIDASE-RELATED"/>
    <property type="match status" value="1"/>
</dbReference>
<accession>A0A6G1HZC2</accession>
<feature type="chain" id="PRO_5026183596" description="Crh-like protein" evidence="18">
    <location>
        <begin position="19"/>
        <end position="448"/>
    </location>
</feature>
<evidence type="ECO:0000256" key="8">
    <source>
        <dbReference type="ARBA" id="ARBA00023136"/>
    </source>
</evidence>
<evidence type="ECO:0000256" key="14">
    <source>
        <dbReference type="PIRNR" id="PIRNR037299"/>
    </source>
</evidence>
<evidence type="ECO:0000313" key="20">
    <source>
        <dbReference type="EMBL" id="KAF2401398.1"/>
    </source>
</evidence>
<keyword evidence="7 14" id="KW-0378">Hydrolase</keyword>
<evidence type="ECO:0000256" key="4">
    <source>
        <dbReference type="ARBA" id="ARBA00022676"/>
    </source>
</evidence>